<evidence type="ECO:0000256" key="9">
    <source>
        <dbReference type="ARBA" id="ARBA00080374"/>
    </source>
</evidence>
<dbReference type="GO" id="GO:0005524">
    <property type="term" value="F:ATP binding"/>
    <property type="evidence" value="ECO:0007669"/>
    <property type="project" value="UniProtKB-UniRule"/>
</dbReference>
<feature type="compositionally biased region" description="Acidic residues" evidence="12">
    <location>
        <begin position="112"/>
        <end position="122"/>
    </location>
</feature>
<dbReference type="PANTHER" id="PTHR23086">
    <property type="entry name" value="PHOSPHATIDYLINOSITOL-4-PHOSPHATE 5-KINASE"/>
    <property type="match status" value="1"/>
</dbReference>
<dbReference type="CDD" id="cd17303">
    <property type="entry name" value="PIPKc_PIP5K_yeast_like"/>
    <property type="match status" value="1"/>
</dbReference>
<evidence type="ECO:0000256" key="5">
    <source>
        <dbReference type="ARBA" id="ARBA00022741"/>
    </source>
</evidence>
<evidence type="ECO:0000256" key="11">
    <source>
        <dbReference type="PROSITE-ProRule" id="PRU00781"/>
    </source>
</evidence>
<keyword evidence="4 11" id="KW-0808">Transferase</keyword>
<evidence type="ECO:0000256" key="10">
    <source>
        <dbReference type="ARBA" id="ARBA00082306"/>
    </source>
</evidence>
<keyword evidence="6 11" id="KW-0418">Kinase</keyword>
<feature type="region of interest" description="Disordered" evidence="12">
    <location>
        <begin position="156"/>
        <end position="177"/>
    </location>
</feature>
<dbReference type="SUPFAM" id="SSF56104">
    <property type="entry name" value="SAICAR synthase-like"/>
    <property type="match status" value="1"/>
</dbReference>
<dbReference type="SMART" id="SM00330">
    <property type="entry name" value="PIPKc"/>
    <property type="match status" value="1"/>
</dbReference>
<dbReference type="EC" id="2.7.1.68" evidence="2"/>
<feature type="region of interest" description="Disordered" evidence="12">
    <location>
        <begin position="42"/>
        <end position="73"/>
    </location>
</feature>
<dbReference type="GO" id="GO:0016308">
    <property type="term" value="F:1-phosphatidylinositol-4-phosphate 5-kinase activity"/>
    <property type="evidence" value="ECO:0007669"/>
    <property type="project" value="UniProtKB-EC"/>
</dbReference>
<dbReference type="Pfam" id="PF01504">
    <property type="entry name" value="PIP5K"/>
    <property type="match status" value="1"/>
</dbReference>
<feature type="region of interest" description="Disordered" evidence="12">
    <location>
        <begin position="111"/>
        <end position="144"/>
    </location>
</feature>
<evidence type="ECO:0000256" key="4">
    <source>
        <dbReference type="ARBA" id="ARBA00022679"/>
    </source>
</evidence>
<keyword evidence="3" id="KW-0597">Phosphoprotein</keyword>
<keyword evidence="15" id="KW-1185">Reference proteome</keyword>
<dbReference type="InterPro" id="IPR027484">
    <property type="entry name" value="PInositol-4-P-5-kinase_N"/>
</dbReference>
<sequence length="639" mass="74282">MSLTTHSQHHDHFYKPNLTHRTEDSFQHNFAPAAATNRPLHHHAEEDSEVDTPLNLSPPSTPIPMPNKLQLTEQRDPLALPPKKVVPTPKRSFTMSVVPDSTPVSRNTVTFDEIEEEEEEEDKDRVPSLPEPESMISKRHSTQNVVDDIKKKEFRPLGRHNTTGHNLRSKKQQQEKEIRISEEFEKELSARRKAFRRLSRRPKATTDDDGEDRVLMGTRIGEGHQNYVLMYNMLTGIRIAVGRVSAKLDRPLTDDDFMAAHKLAFDVTGDELTPGAKYDFKFKDYAPWVFRHLREKFGIDPADYLISLTSKYILSELGSPGKSGSFFYYSRDYRFIIKTIHHTEHKFMRKILKQYHDHVVNNPNTLLCRYYGLHRVKLPHGRKIHFVVMSNVFPPNKDVHETYDLKGSTVGRFLPEEEIKKNPYAVMKDLNWEKRGRKLQLGPRKRKLFISQLVRDVKLLIQLNIMDYSLLVGVHDLFRGNKDGVRDSTLHFFQPDTKRAERRATLMKRRQSKAQVYRKAIAQANPDKLDASELPEDPFEERQNCVFYSDEGGFQSTDEQDRPTTSLYFMGIIDILTPYDVKKKSEHFFKSFTQDKHAISSVKPSHYGDRFMGFMAKTLEHNQDIPQEYQLSTGSKKHH</sequence>
<evidence type="ECO:0000256" key="3">
    <source>
        <dbReference type="ARBA" id="ARBA00022553"/>
    </source>
</evidence>
<dbReference type="Gene3D" id="3.30.800.10">
    <property type="entry name" value="Phosphatidylinositol Phosphate Kinase II Beta"/>
    <property type="match status" value="1"/>
</dbReference>
<name>A0A8H7ETQ0_9FUNG</name>
<evidence type="ECO:0000256" key="2">
    <source>
        <dbReference type="ARBA" id="ARBA00012172"/>
    </source>
</evidence>
<evidence type="ECO:0000256" key="12">
    <source>
        <dbReference type="SAM" id="MobiDB-lite"/>
    </source>
</evidence>
<dbReference type="InterPro" id="IPR027483">
    <property type="entry name" value="PInositol-4-P-4/5-kinase_C_sf"/>
</dbReference>
<evidence type="ECO:0000259" key="13">
    <source>
        <dbReference type="PROSITE" id="PS51455"/>
    </source>
</evidence>
<evidence type="ECO:0000256" key="1">
    <source>
        <dbReference type="ARBA" id="ARBA00000444"/>
    </source>
</evidence>
<organism evidence="14 15">
    <name type="scientific">Apophysomyces ossiformis</name>
    <dbReference type="NCBI Taxonomy" id="679940"/>
    <lineage>
        <taxon>Eukaryota</taxon>
        <taxon>Fungi</taxon>
        <taxon>Fungi incertae sedis</taxon>
        <taxon>Mucoromycota</taxon>
        <taxon>Mucoromycotina</taxon>
        <taxon>Mucoromycetes</taxon>
        <taxon>Mucorales</taxon>
        <taxon>Mucorineae</taxon>
        <taxon>Mucoraceae</taxon>
        <taxon>Apophysomyces</taxon>
    </lineage>
</organism>
<dbReference type="Proteomes" id="UP000605846">
    <property type="component" value="Unassembled WGS sequence"/>
</dbReference>
<comment type="catalytic activity">
    <reaction evidence="1">
        <text>a 1,2-diacyl-sn-glycero-3-phospho-(1D-myo-inositol 4-phosphate) + ATP = a 1,2-diacyl-sn-glycero-3-phospho-(1D-myo-inositol-4,5-bisphosphate) + ADP + H(+)</text>
        <dbReference type="Rhea" id="RHEA:14425"/>
        <dbReference type="ChEBI" id="CHEBI:15378"/>
        <dbReference type="ChEBI" id="CHEBI:30616"/>
        <dbReference type="ChEBI" id="CHEBI:58178"/>
        <dbReference type="ChEBI" id="CHEBI:58456"/>
        <dbReference type="ChEBI" id="CHEBI:456216"/>
        <dbReference type="EC" id="2.7.1.68"/>
    </reaction>
</comment>
<evidence type="ECO:0000313" key="14">
    <source>
        <dbReference type="EMBL" id="KAF7730198.1"/>
    </source>
</evidence>
<dbReference type="EMBL" id="JABAYA010000018">
    <property type="protein sequence ID" value="KAF7730198.1"/>
    <property type="molecule type" value="Genomic_DNA"/>
</dbReference>
<comment type="caution">
    <text evidence="14">The sequence shown here is derived from an EMBL/GenBank/DDBJ whole genome shotgun (WGS) entry which is preliminary data.</text>
</comment>
<dbReference type="FunFam" id="3.30.800.10:FF:000009">
    <property type="entry name" value="Phosphatidylinositol 4-phosphate 5-kinase its3"/>
    <property type="match status" value="1"/>
</dbReference>
<accession>A0A8H7ETQ0</accession>
<keyword evidence="7 11" id="KW-0067">ATP-binding</keyword>
<dbReference type="PROSITE" id="PS51455">
    <property type="entry name" value="PIPK"/>
    <property type="match status" value="1"/>
</dbReference>
<dbReference type="InterPro" id="IPR023610">
    <property type="entry name" value="PInositol-4/5-P-5/4-kinase"/>
</dbReference>
<keyword evidence="5 11" id="KW-0547">Nucleotide-binding</keyword>
<evidence type="ECO:0000256" key="8">
    <source>
        <dbReference type="ARBA" id="ARBA00078403"/>
    </source>
</evidence>
<evidence type="ECO:0000256" key="6">
    <source>
        <dbReference type="ARBA" id="ARBA00022777"/>
    </source>
</evidence>
<protein>
    <recommendedName>
        <fullName evidence="2">1-phosphatidylinositol-4-phosphate 5-kinase</fullName>
        <ecNumber evidence="2">2.7.1.68</ecNumber>
    </recommendedName>
    <alternativeName>
        <fullName evidence="10">1-phosphatidylinositol 4-phosphate kinase</fullName>
    </alternativeName>
    <alternativeName>
        <fullName evidence="8">Diphosphoinositide kinase</fullName>
    </alternativeName>
    <alternativeName>
        <fullName evidence="9">PIP5K</fullName>
    </alternativeName>
</protein>
<dbReference type="AlphaFoldDB" id="A0A8H7ETQ0"/>
<dbReference type="InterPro" id="IPR002498">
    <property type="entry name" value="PInositol-4-P-4/5-kinase_core"/>
</dbReference>
<dbReference type="GO" id="GO:0005886">
    <property type="term" value="C:plasma membrane"/>
    <property type="evidence" value="ECO:0007669"/>
    <property type="project" value="TreeGrafter"/>
</dbReference>
<dbReference type="GO" id="GO:0046854">
    <property type="term" value="P:phosphatidylinositol phosphate biosynthetic process"/>
    <property type="evidence" value="ECO:0007669"/>
    <property type="project" value="UniProtKB-ARBA"/>
</dbReference>
<evidence type="ECO:0000313" key="15">
    <source>
        <dbReference type="Proteomes" id="UP000605846"/>
    </source>
</evidence>
<dbReference type="OrthoDB" id="20783at2759"/>
<dbReference type="PANTHER" id="PTHR23086:SF8">
    <property type="entry name" value="PHOSPHATIDYLINOSITOL 5-PHOSPHATE 4-KINASE, ISOFORM A"/>
    <property type="match status" value="1"/>
</dbReference>
<gene>
    <name evidence="14" type="primary">MSS4_3</name>
    <name evidence="14" type="ORF">EC973_002806</name>
</gene>
<reference evidence="14" key="1">
    <citation type="submission" date="2020-01" db="EMBL/GenBank/DDBJ databases">
        <title>Genome Sequencing of Three Apophysomyces-Like Fungal Strains Confirms a Novel Fungal Genus in the Mucoromycota with divergent Burkholderia-like Endosymbiotic Bacteria.</title>
        <authorList>
            <person name="Stajich J.E."/>
            <person name="Macias A.M."/>
            <person name="Carter-House D."/>
            <person name="Lovett B."/>
            <person name="Kasson L.R."/>
            <person name="Berry K."/>
            <person name="Grigoriev I."/>
            <person name="Chang Y."/>
            <person name="Spatafora J."/>
            <person name="Kasson M.T."/>
        </authorList>
    </citation>
    <scope>NUCLEOTIDE SEQUENCE</scope>
    <source>
        <strain evidence="14">NRRL A-21654</strain>
    </source>
</reference>
<feature type="domain" description="PIPK" evidence="13">
    <location>
        <begin position="223"/>
        <end position="619"/>
    </location>
</feature>
<proteinExistence type="predicted"/>
<dbReference type="Gene3D" id="3.30.810.10">
    <property type="entry name" value="2-Layer Sandwich"/>
    <property type="match status" value="1"/>
</dbReference>
<evidence type="ECO:0000256" key="7">
    <source>
        <dbReference type="ARBA" id="ARBA00022840"/>
    </source>
</evidence>